<keyword evidence="5 6" id="KW-0472">Membrane</keyword>
<feature type="transmembrane region" description="Helical" evidence="6">
    <location>
        <begin position="133"/>
        <end position="149"/>
    </location>
</feature>
<proteinExistence type="inferred from homology"/>
<evidence type="ECO:0000256" key="1">
    <source>
        <dbReference type="ARBA" id="ARBA00004141"/>
    </source>
</evidence>
<evidence type="ECO:0000256" key="5">
    <source>
        <dbReference type="ARBA" id="ARBA00023136"/>
    </source>
</evidence>
<feature type="transmembrane region" description="Helical" evidence="6">
    <location>
        <begin position="101"/>
        <end position="121"/>
    </location>
</feature>
<protein>
    <submittedName>
        <fullName evidence="7">YhhN-like protein</fullName>
    </submittedName>
</protein>
<sequence>MEEHNLVNLIACHMKQISMQMLKKIGMIIFWIALILNCYFIYSGQHFAEAFTKIALIPALLSHILLNTRNNHFKNNAILIFTAFICAWLGDILLLNKDEIFFLLGMLAFASAQILFAITFYRIHKIRISKSKEAFIAALILVAALYELYKFIGPNLGSFKIPILIYMGIIGTMAIMAVNLWGSDLKKNIVVMHFIPGALLFIISDALLALRLFMFHDIILLAVAVMFTYGCALSLFAGGFIKLLKK</sequence>
<feature type="transmembrane region" description="Helical" evidence="6">
    <location>
        <begin position="218"/>
        <end position="241"/>
    </location>
</feature>
<comment type="caution">
    <text evidence="7">The sequence shown here is derived from an EMBL/GenBank/DDBJ whole genome shotgun (WGS) entry which is preliminary data.</text>
</comment>
<accession>A0A1J5S7X7</accession>
<dbReference type="AlphaFoldDB" id="A0A1J5S7X7"/>
<feature type="transmembrane region" description="Helical" evidence="6">
    <location>
        <begin position="189"/>
        <end position="212"/>
    </location>
</feature>
<feature type="transmembrane region" description="Helical" evidence="6">
    <location>
        <begin position="48"/>
        <end position="66"/>
    </location>
</feature>
<dbReference type="EMBL" id="MLJW01000098">
    <property type="protein sequence ID" value="OIR00176.1"/>
    <property type="molecule type" value="Genomic_DNA"/>
</dbReference>
<evidence type="ECO:0000313" key="7">
    <source>
        <dbReference type="EMBL" id="OIR00176.1"/>
    </source>
</evidence>
<evidence type="ECO:0000256" key="2">
    <source>
        <dbReference type="ARBA" id="ARBA00007375"/>
    </source>
</evidence>
<keyword evidence="3 6" id="KW-0812">Transmembrane</keyword>
<name>A0A1J5S7X7_9ZZZZ</name>
<evidence type="ECO:0000256" key="3">
    <source>
        <dbReference type="ARBA" id="ARBA00022692"/>
    </source>
</evidence>
<dbReference type="PANTHER" id="PTHR31885:SF6">
    <property type="entry name" value="GH04784P"/>
    <property type="match status" value="1"/>
</dbReference>
<feature type="transmembrane region" description="Helical" evidence="6">
    <location>
        <begin position="78"/>
        <end position="95"/>
    </location>
</feature>
<comment type="subcellular location">
    <subcellularLocation>
        <location evidence="1">Membrane</location>
        <topology evidence="1">Multi-pass membrane protein</topology>
    </subcellularLocation>
</comment>
<evidence type="ECO:0000256" key="4">
    <source>
        <dbReference type="ARBA" id="ARBA00022989"/>
    </source>
</evidence>
<dbReference type="GO" id="GO:0016020">
    <property type="term" value="C:membrane"/>
    <property type="evidence" value="ECO:0007669"/>
    <property type="project" value="UniProtKB-SubCell"/>
</dbReference>
<dbReference type="PANTHER" id="PTHR31885">
    <property type="entry name" value="GH04784P"/>
    <property type="match status" value="1"/>
</dbReference>
<feature type="transmembrane region" description="Helical" evidence="6">
    <location>
        <begin position="161"/>
        <end position="182"/>
    </location>
</feature>
<comment type="similarity">
    <text evidence="2">Belongs to the TMEM86 family.</text>
</comment>
<reference evidence="7" key="1">
    <citation type="submission" date="2016-10" db="EMBL/GenBank/DDBJ databases">
        <title>Sequence of Gallionella enrichment culture.</title>
        <authorList>
            <person name="Poehlein A."/>
            <person name="Muehling M."/>
            <person name="Daniel R."/>
        </authorList>
    </citation>
    <scope>NUCLEOTIDE SEQUENCE</scope>
</reference>
<keyword evidence="4 6" id="KW-1133">Transmembrane helix</keyword>
<evidence type="ECO:0000256" key="6">
    <source>
        <dbReference type="SAM" id="Phobius"/>
    </source>
</evidence>
<dbReference type="GO" id="GO:0016787">
    <property type="term" value="F:hydrolase activity"/>
    <property type="evidence" value="ECO:0007669"/>
    <property type="project" value="TreeGrafter"/>
</dbReference>
<dbReference type="Pfam" id="PF07947">
    <property type="entry name" value="YhhN"/>
    <property type="match status" value="1"/>
</dbReference>
<feature type="transmembrane region" description="Helical" evidence="6">
    <location>
        <begin position="25"/>
        <end position="42"/>
    </location>
</feature>
<gene>
    <name evidence="7" type="ORF">GALL_178220</name>
</gene>
<organism evidence="7">
    <name type="scientific">mine drainage metagenome</name>
    <dbReference type="NCBI Taxonomy" id="410659"/>
    <lineage>
        <taxon>unclassified sequences</taxon>
        <taxon>metagenomes</taxon>
        <taxon>ecological metagenomes</taxon>
    </lineage>
</organism>
<dbReference type="InterPro" id="IPR012506">
    <property type="entry name" value="TMEM86B-like"/>
</dbReference>